<organism evidence="2 3">
    <name type="scientific">Kineosporia mesophila</name>
    <dbReference type="NCBI Taxonomy" id="566012"/>
    <lineage>
        <taxon>Bacteria</taxon>
        <taxon>Bacillati</taxon>
        <taxon>Actinomycetota</taxon>
        <taxon>Actinomycetes</taxon>
        <taxon>Kineosporiales</taxon>
        <taxon>Kineosporiaceae</taxon>
        <taxon>Kineosporia</taxon>
    </lineage>
</organism>
<protein>
    <submittedName>
        <fullName evidence="2">MarR family transcriptional regulator</fullName>
    </submittedName>
</protein>
<dbReference type="PROSITE" id="PS50995">
    <property type="entry name" value="HTH_MARR_2"/>
    <property type="match status" value="1"/>
</dbReference>
<dbReference type="Pfam" id="PF12802">
    <property type="entry name" value="MarR_2"/>
    <property type="match status" value="1"/>
</dbReference>
<proteinExistence type="predicted"/>
<evidence type="ECO:0000259" key="1">
    <source>
        <dbReference type="PROSITE" id="PS50995"/>
    </source>
</evidence>
<dbReference type="SMART" id="SM00347">
    <property type="entry name" value="HTH_MARR"/>
    <property type="match status" value="1"/>
</dbReference>
<dbReference type="EMBL" id="BAAAZO010000002">
    <property type="protein sequence ID" value="GAA3600132.1"/>
    <property type="molecule type" value="Genomic_DNA"/>
</dbReference>
<dbReference type="Proteomes" id="UP001501074">
    <property type="component" value="Unassembled WGS sequence"/>
</dbReference>
<evidence type="ECO:0000313" key="3">
    <source>
        <dbReference type="Proteomes" id="UP001501074"/>
    </source>
</evidence>
<dbReference type="SUPFAM" id="SSF46785">
    <property type="entry name" value="Winged helix' DNA-binding domain"/>
    <property type="match status" value="1"/>
</dbReference>
<dbReference type="PANTHER" id="PTHR33164">
    <property type="entry name" value="TRANSCRIPTIONAL REGULATOR, MARR FAMILY"/>
    <property type="match status" value="1"/>
</dbReference>
<dbReference type="PANTHER" id="PTHR33164:SF99">
    <property type="entry name" value="MARR FAMILY REGULATORY PROTEIN"/>
    <property type="match status" value="1"/>
</dbReference>
<dbReference type="InterPro" id="IPR036390">
    <property type="entry name" value="WH_DNA-bd_sf"/>
</dbReference>
<keyword evidence="3" id="KW-1185">Reference proteome</keyword>
<dbReference type="InterPro" id="IPR036388">
    <property type="entry name" value="WH-like_DNA-bd_sf"/>
</dbReference>
<feature type="domain" description="HTH marR-type" evidence="1">
    <location>
        <begin position="11"/>
        <end position="155"/>
    </location>
</feature>
<dbReference type="InterPro" id="IPR000835">
    <property type="entry name" value="HTH_MarR-typ"/>
</dbReference>
<name>A0ABP6Z960_9ACTN</name>
<accession>A0ABP6Z960</accession>
<dbReference type="PRINTS" id="PR00598">
    <property type="entry name" value="HTHMARR"/>
</dbReference>
<sequence length="161" mass="17925">MDEEAHTMSLPDEKVEALVHGWRQLAVLHTRIAARLEQVLQGQFELSVNEYGVLELLSRQEEHHLRMGQLATAMAMSQAATTRLVTRLEDRGLLRRCLCPDDRRGIYSEATGEGAALLAHARQEHNAALEKALCEAREANPDMAHLIEAIGTAERQPVLVS</sequence>
<evidence type="ECO:0000313" key="2">
    <source>
        <dbReference type="EMBL" id="GAA3600132.1"/>
    </source>
</evidence>
<dbReference type="InterPro" id="IPR039422">
    <property type="entry name" value="MarR/SlyA-like"/>
</dbReference>
<comment type="caution">
    <text evidence="2">The sequence shown here is derived from an EMBL/GenBank/DDBJ whole genome shotgun (WGS) entry which is preliminary data.</text>
</comment>
<gene>
    <name evidence="2" type="ORF">GCM10022223_14600</name>
</gene>
<dbReference type="Gene3D" id="1.10.10.10">
    <property type="entry name" value="Winged helix-like DNA-binding domain superfamily/Winged helix DNA-binding domain"/>
    <property type="match status" value="1"/>
</dbReference>
<reference evidence="3" key="1">
    <citation type="journal article" date="2019" name="Int. J. Syst. Evol. Microbiol.">
        <title>The Global Catalogue of Microorganisms (GCM) 10K type strain sequencing project: providing services to taxonomists for standard genome sequencing and annotation.</title>
        <authorList>
            <consortium name="The Broad Institute Genomics Platform"/>
            <consortium name="The Broad Institute Genome Sequencing Center for Infectious Disease"/>
            <person name="Wu L."/>
            <person name="Ma J."/>
        </authorList>
    </citation>
    <scope>NUCLEOTIDE SEQUENCE [LARGE SCALE GENOMIC DNA]</scope>
    <source>
        <strain evidence="3">JCM 16902</strain>
    </source>
</reference>